<evidence type="ECO:0000313" key="2">
    <source>
        <dbReference type="EMBL" id="ABC83028.1"/>
    </source>
</evidence>
<feature type="region of interest" description="Disordered" evidence="1">
    <location>
        <begin position="64"/>
        <end position="85"/>
    </location>
</feature>
<proteinExistence type="predicted"/>
<dbReference type="Proteomes" id="UP000001935">
    <property type="component" value="Chromosome"/>
</dbReference>
<evidence type="ECO:0000256" key="1">
    <source>
        <dbReference type="SAM" id="MobiDB-lite"/>
    </source>
</evidence>
<dbReference type="AlphaFoldDB" id="Q2IEM1"/>
<evidence type="ECO:0008006" key="4">
    <source>
        <dbReference type="Google" id="ProtNLM"/>
    </source>
</evidence>
<dbReference type="HOGENOM" id="CLU_640370_0_0_7"/>
<dbReference type="eggNOG" id="COG3170">
    <property type="taxonomic scope" value="Bacteria"/>
</dbReference>
<accession>Q2IEM1</accession>
<name>Q2IEM1_ANADE</name>
<organism evidence="2 3">
    <name type="scientific">Anaeromyxobacter dehalogenans (strain 2CP-C)</name>
    <dbReference type="NCBI Taxonomy" id="290397"/>
    <lineage>
        <taxon>Bacteria</taxon>
        <taxon>Pseudomonadati</taxon>
        <taxon>Myxococcota</taxon>
        <taxon>Myxococcia</taxon>
        <taxon>Myxococcales</taxon>
        <taxon>Cystobacterineae</taxon>
        <taxon>Anaeromyxobacteraceae</taxon>
        <taxon>Anaeromyxobacter</taxon>
    </lineage>
</organism>
<dbReference type="KEGG" id="ade:Adeh_3260"/>
<sequence length="428" mass="47065">MTCSRAVVGCGALRSALFWLGLVLMTGCGKKPEQVVAAYLDSPRWEDKARFVLDSERVAPLMERHYGDSGSQPNPNVRREVRPSGGTDVPVGEWTTVEVVWTGKNGFGVEVSDNAFYELQRTADGYRIDWEASVGYNPISWEELKAKRPSTAMVLRITGQLDDYYNYEFRGGREHFWSIRFQFADEQGWMHAYVDKRSEAGKKIFEYIKDGKYRYQMAVVARFLPGSEGENMVIDRLLATGWRMKDPAPSVLPPDAVPDGADLRARDLLRTLNDRCTEAARGPIWYRPSCEYSVAHNACEEEVLPAVVECLSGDVDLAQFAGCMIPQMERIGARLDDVCATAGTAQVATRRFGSQFAQAVKMSVEVCSRAAADPTCPSAQVEKACTAEAAKALRGCLSAKDGFAGCMLARVRSAAVGARALCGTGTKI</sequence>
<gene>
    <name evidence="2" type="ordered locus">Adeh_3260</name>
</gene>
<protein>
    <recommendedName>
        <fullName evidence="4">Lipoprotein</fullName>
    </recommendedName>
</protein>
<evidence type="ECO:0000313" key="3">
    <source>
        <dbReference type="Proteomes" id="UP000001935"/>
    </source>
</evidence>
<dbReference type="PROSITE" id="PS51257">
    <property type="entry name" value="PROKAR_LIPOPROTEIN"/>
    <property type="match status" value="1"/>
</dbReference>
<dbReference type="STRING" id="290397.Adeh_3260"/>
<reference evidence="2 3" key="1">
    <citation type="submission" date="2006-01" db="EMBL/GenBank/DDBJ databases">
        <title>Complete sequence of Anaeromyxobacter dehalogenans 2CP-C.</title>
        <authorList>
            <consortium name="US DOE Joint Genome Institute"/>
            <person name="Copeland A."/>
            <person name="Lucas S."/>
            <person name="Lapidus A."/>
            <person name="Barry K."/>
            <person name="Detter J.C."/>
            <person name="Glavina T."/>
            <person name="Hammon N."/>
            <person name="Israni S."/>
            <person name="Pitluck S."/>
            <person name="Brettin T."/>
            <person name="Bruce D."/>
            <person name="Han C."/>
            <person name="Tapia R."/>
            <person name="Gilna P."/>
            <person name="Kiss H."/>
            <person name="Schmutz J."/>
            <person name="Larimer F."/>
            <person name="Land M."/>
            <person name="Kyrpides N."/>
            <person name="Anderson I."/>
            <person name="Sanford R.A."/>
            <person name="Ritalahti K.M."/>
            <person name="Thomas H.S."/>
            <person name="Kirby J.R."/>
            <person name="Zhulin I.B."/>
            <person name="Loeffler F.E."/>
            <person name="Richardson P."/>
        </authorList>
    </citation>
    <scope>NUCLEOTIDE SEQUENCE [LARGE SCALE GENOMIC DNA]</scope>
    <source>
        <strain evidence="2 3">2CP-C</strain>
    </source>
</reference>
<dbReference type="EMBL" id="CP000251">
    <property type="protein sequence ID" value="ABC83028.1"/>
    <property type="molecule type" value="Genomic_DNA"/>
</dbReference>